<accession>A0A927GY93</accession>
<dbReference type="Gene3D" id="3.90.1530.10">
    <property type="entry name" value="Conserved hypothetical protein from pyrococcus furiosus pfu- 392566-001, ParB domain"/>
    <property type="match status" value="1"/>
</dbReference>
<organism evidence="5 6">
    <name type="scientific">Spongiibacter pelagi</name>
    <dbReference type="NCBI Taxonomy" id="2760804"/>
    <lineage>
        <taxon>Bacteria</taxon>
        <taxon>Pseudomonadati</taxon>
        <taxon>Pseudomonadota</taxon>
        <taxon>Gammaproteobacteria</taxon>
        <taxon>Cellvibrionales</taxon>
        <taxon>Spongiibacteraceae</taxon>
        <taxon>Spongiibacter</taxon>
    </lineage>
</organism>
<comment type="similarity">
    <text evidence="1">Belongs to the ParB family.</text>
</comment>
<dbReference type="InterPro" id="IPR036086">
    <property type="entry name" value="ParB/Sulfiredoxin_sf"/>
</dbReference>
<dbReference type="AlphaFoldDB" id="A0A927GY93"/>
<name>A0A927GY93_9GAMM</name>
<dbReference type="SMART" id="SM00470">
    <property type="entry name" value="ParB"/>
    <property type="match status" value="1"/>
</dbReference>
<dbReference type="NCBIfam" id="TIGR00180">
    <property type="entry name" value="parB_part"/>
    <property type="match status" value="1"/>
</dbReference>
<evidence type="ECO:0000259" key="4">
    <source>
        <dbReference type="SMART" id="SM00470"/>
    </source>
</evidence>
<evidence type="ECO:0000256" key="2">
    <source>
        <dbReference type="ARBA" id="ARBA00023125"/>
    </source>
</evidence>
<dbReference type="InterPro" id="IPR003115">
    <property type="entry name" value="ParB_N"/>
</dbReference>
<gene>
    <name evidence="5" type="ORF">IB286_14505</name>
</gene>
<dbReference type="RefSeq" id="WP_190766784.1">
    <property type="nucleotide sequence ID" value="NZ_JACXLD010000015.1"/>
</dbReference>
<evidence type="ECO:0000256" key="3">
    <source>
        <dbReference type="SAM" id="MobiDB-lite"/>
    </source>
</evidence>
<dbReference type="PANTHER" id="PTHR38973">
    <property type="entry name" value="PLASMID PARTITIONING CONTROL PROTEIN-RELATED"/>
    <property type="match status" value="1"/>
</dbReference>
<protein>
    <submittedName>
        <fullName evidence="5">ParB/RepB/Spo0J family partition protein</fullName>
    </submittedName>
</protein>
<dbReference type="EMBL" id="JACXLD010000015">
    <property type="protein sequence ID" value="MBD2860209.1"/>
    <property type="molecule type" value="Genomic_DNA"/>
</dbReference>
<evidence type="ECO:0000313" key="5">
    <source>
        <dbReference type="EMBL" id="MBD2860209.1"/>
    </source>
</evidence>
<sequence>MSETGSRKNKRKPSFLTTALSDIQSKPEAGAGEGGDSQPARRARSQPGFEVATGQETRIDKSAQSMAVMEEQIKDLSARADSVLKVMPVTKIQVRLKLEEIDPELVDVSPENERAQDLLNKAAVADIYASFQQQGQQVPGTVRPKEGGRYELIEGSRRLWCARDLKRKYLAFVGDIPDSDVRVLSRTENEHKSISVYEKAVSFQKDISDGLYKTWEQLSAAEGISKGMASNYKALVDLDPVVVRAFANVNDITAKFAVATRQALSKGGKSAKAVLDVANQIAAQNQQALSAGDDPLPAEEVAKLLRTAGKEKAVEARRGAPEVFKGAVAGSELKKSVTNKGAVKIEIKGLSEDAVERILEACKKELI</sequence>
<dbReference type="Pfam" id="PF02195">
    <property type="entry name" value="ParB_N"/>
    <property type="match status" value="1"/>
</dbReference>
<dbReference type="Proteomes" id="UP000610558">
    <property type="component" value="Unassembled WGS sequence"/>
</dbReference>
<feature type="compositionally biased region" description="Polar residues" evidence="3">
    <location>
        <begin position="15"/>
        <end position="24"/>
    </location>
</feature>
<dbReference type="InterPro" id="IPR037972">
    <property type="entry name" value="RepB_N"/>
</dbReference>
<reference evidence="5" key="1">
    <citation type="submission" date="2020-09" db="EMBL/GenBank/DDBJ databases">
        <authorList>
            <person name="Yoon J.-W."/>
        </authorList>
    </citation>
    <scope>NUCLEOTIDE SEQUENCE</scope>
    <source>
        <strain evidence="5">KMU-158</strain>
    </source>
</reference>
<keyword evidence="2" id="KW-0238">DNA-binding</keyword>
<dbReference type="InterPro" id="IPR004437">
    <property type="entry name" value="ParB/RepB/Spo0J"/>
</dbReference>
<keyword evidence="6" id="KW-1185">Reference proteome</keyword>
<feature type="domain" description="ParB-like N-terminal" evidence="4">
    <location>
        <begin position="99"/>
        <end position="190"/>
    </location>
</feature>
<proteinExistence type="inferred from homology"/>
<evidence type="ECO:0000256" key="1">
    <source>
        <dbReference type="ARBA" id="ARBA00006295"/>
    </source>
</evidence>
<dbReference type="SUPFAM" id="SSF110849">
    <property type="entry name" value="ParB/Sulfiredoxin"/>
    <property type="match status" value="1"/>
</dbReference>
<evidence type="ECO:0000313" key="6">
    <source>
        <dbReference type="Proteomes" id="UP000610558"/>
    </source>
</evidence>
<dbReference type="GO" id="GO:0003677">
    <property type="term" value="F:DNA binding"/>
    <property type="evidence" value="ECO:0007669"/>
    <property type="project" value="UniProtKB-KW"/>
</dbReference>
<dbReference type="SUPFAM" id="SSF109709">
    <property type="entry name" value="KorB DNA-binding domain-like"/>
    <property type="match status" value="1"/>
</dbReference>
<dbReference type="CDD" id="cd16405">
    <property type="entry name" value="RepB_like_N"/>
    <property type="match status" value="1"/>
</dbReference>
<comment type="caution">
    <text evidence="5">The sequence shown here is derived from an EMBL/GenBank/DDBJ whole genome shotgun (WGS) entry which is preliminary data.</text>
</comment>
<feature type="region of interest" description="Disordered" evidence="3">
    <location>
        <begin position="1"/>
        <end position="50"/>
    </location>
</feature>
<dbReference type="Gene3D" id="1.10.10.2830">
    <property type="match status" value="1"/>
</dbReference>
<dbReference type="PANTHER" id="PTHR38973:SF2">
    <property type="entry name" value="PARB_REPB_SPO0J FAMILY PLASMID PARTITION PROTEIN"/>
    <property type="match status" value="1"/>
</dbReference>